<dbReference type="Gene3D" id="3.40.800.10">
    <property type="entry name" value="Ureohydrolase domain"/>
    <property type="match status" value="1"/>
</dbReference>
<dbReference type="PANTHER" id="PTHR43782">
    <property type="entry name" value="ARGINASE"/>
    <property type="match status" value="1"/>
</dbReference>
<proteinExistence type="inferred from homology"/>
<evidence type="ECO:0000256" key="3">
    <source>
        <dbReference type="ARBA" id="ARBA00023211"/>
    </source>
</evidence>
<keyword evidence="6" id="KW-1185">Reference proteome</keyword>
<dbReference type="AlphaFoldDB" id="A0A1C5JQI0"/>
<name>A0A1C5JQI0_9ACTN</name>
<reference evidence="6" key="1">
    <citation type="submission" date="2016-06" db="EMBL/GenBank/DDBJ databases">
        <authorList>
            <person name="Varghese N."/>
            <person name="Submissions Spin"/>
        </authorList>
    </citation>
    <scope>NUCLEOTIDE SEQUENCE [LARGE SCALE GENOMIC DNA]</scope>
    <source>
        <strain evidence="6">DSM 45161</strain>
    </source>
</reference>
<dbReference type="RefSeq" id="WP_088978256.1">
    <property type="nucleotide sequence ID" value="NZ_LT607753.1"/>
</dbReference>
<sequence>MRLTVLEVPQWQGSSSRTAHRLRRGSAALARMLPADERVVAAVDQRPGRPSGGVAALDVLADNLAACRAALARVAGGLVVTVGGDCGVELAPVEAALAGHGDDLALVWFDAHADLNTATSSPSHAFHGMVLRALLGEGPAALTPARTLSAARLVLAGVRALDPGERAYVRDNAVTLLDAGRLAEPAELVAAVAATGARTVYVHIDLDVLDPGEFAAVGCPEPGGLTPQRLVAAVAALAGRFRLAGVGMTEYEPDHPHDEEVLARLAAALGPVLCAGPDEAD</sequence>
<dbReference type="InterPro" id="IPR023696">
    <property type="entry name" value="Ureohydrolase_dom_sf"/>
</dbReference>
<protein>
    <submittedName>
        <fullName evidence="5">Arginase</fullName>
    </submittedName>
</protein>
<evidence type="ECO:0000313" key="5">
    <source>
        <dbReference type="EMBL" id="SCG72743.1"/>
    </source>
</evidence>
<keyword evidence="2" id="KW-0378">Hydrolase</keyword>
<organism evidence="5 6">
    <name type="scientific">Micromonospora coxensis</name>
    <dbReference type="NCBI Taxonomy" id="356852"/>
    <lineage>
        <taxon>Bacteria</taxon>
        <taxon>Bacillati</taxon>
        <taxon>Actinomycetota</taxon>
        <taxon>Actinomycetes</taxon>
        <taxon>Micromonosporales</taxon>
        <taxon>Micromonosporaceae</taxon>
        <taxon>Micromonospora</taxon>
    </lineage>
</organism>
<keyword evidence="1" id="KW-0479">Metal-binding</keyword>
<dbReference type="PROSITE" id="PS51409">
    <property type="entry name" value="ARGINASE_2"/>
    <property type="match status" value="1"/>
</dbReference>
<dbReference type="SUPFAM" id="SSF52768">
    <property type="entry name" value="Arginase/deacetylase"/>
    <property type="match status" value="1"/>
</dbReference>
<dbReference type="PRINTS" id="PR00116">
    <property type="entry name" value="ARGINASE"/>
</dbReference>
<evidence type="ECO:0000256" key="4">
    <source>
        <dbReference type="PROSITE-ProRule" id="PRU00742"/>
    </source>
</evidence>
<dbReference type="EMBL" id="LT607753">
    <property type="protein sequence ID" value="SCG72743.1"/>
    <property type="molecule type" value="Genomic_DNA"/>
</dbReference>
<dbReference type="Proteomes" id="UP000198215">
    <property type="component" value="Chromosome I"/>
</dbReference>
<dbReference type="Pfam" id="PF00491">
    <property type="entry name" value="Arginase"/>
    <property type="match status" value="1"/>
</dbReference>
<accession>A0A1C5JQI0</accession>
<dbReference type="InterPro" id="IPR006035">
    <property type="entry name" value="Ureohydrolase"/>
</dbReference>
<dbReference type="GO" id="GO:0004053">
    <property type="term" value="F:arginase activity"/>
    <property type="evidence" value="ECO:0007669"/>
    <property type="project" value="TreeGrafter"/>
</dbReference>
<dbReference type="CDD" id="cd09999">
    <property type="entry name" value="Arginase-like_1"/>
    <property type="match status" value="1"/>
</dbReference>
<dbReference type="PANTHER" id="PTHR43782:SF3">
    <property type="entry name" value="ARGINASE"/>
    <property type="match status" value="1"/>
</dbReference>
<evidence type="ECO:0000313" key="6">
    <source>
        <dbReference type="Proteomes" id="UP000198215"/>
    </source>
</evidence>
<keyword evidence="3" id="KW-0464">Manganese</keyword>
<gene>
    <name evidence="5" type="ORF">GA0070614_5060</name>
</gene>
<comment type="similarity">
    <text evidence="4">Belongs to the arginase family.</text>
</comment>
<dbReference type="GO" id="GO:0005829">
    <property type="term" value="C:cytosol"/>
    <property type="evidence" value="ECO:0007669"/>
    <property type="project" value="TreeGrafter"/>
</dbReference>
<evidence type="ECO:0000256" key="1">
    <source>
        <dbReference type="ARBA" id="ARBA00022723"/>
    </source>
</evidence>
<dbReference type="GO" id="GO:0030145">
    <property type="term" value="F:manganese ion binding"/>
    <property type="evidence" value="ECO:0007669"/>
    <property type="project" value="TreeGrafter"/>
</dbReference>
<evidence type="ECO:0000256" key="2">
    <source>
        <dbReference type="ARBA" id="ARBA00022801"/>
    </source>
</evidence>
<dbReference type="OrthoDB" id="7331788at2"/>